<dbReference type="SUPFAM" id="SSF51905">
    <property type="entry name" value="FAD/NAD(P)-binding domain"/>
    <property type="match status" value="1"/>
</dbReference>
<keyword evidence="9" id="KW-0411">Iron-sulfur</keyword>
<dbReference type="SUPFAM" id="SSF51395">
    <property type="entry name" value="FMN-linked oxidoreductases"/>
    <property type="match status" value="1"/>
</dbReference>
<keyword evidence="7" id="KW-0560">Oxidoreductase</keyword>
<keyword evidence="5" id="KW-0288">FMN</keyword>
<dbReference type="PANTHER" id="PTHR42917:SF2">
    <property type="entry name" value="2,4-DIENOYL-COA REDUCTASE [(2E)-ENOYL-COA-PRODUCING]"/>
    <property type="match status" value="1"/>
</dbReference>
<dbReference type="PANTHER" id="PTHR42917">
    <property type="entry name" value="2,4-DIENOYL-COA REDUCTASE"/>
    <property type="match status" value="1"/>
</dbReference>
<protein>
    <submittedName>
        <fullName evidence="12">FAD-dependent oxidoreductase</fullName>
    </submittedName>
</protein>
<dbReference type="Pfam" id="PF07992">
    <property type="entry name" value="Pyr_redox_2"/>
    <property type="match status" value="1"/>
</dbReference>
<comment type="cofactor">
    <cofactor evidence="1">
        <name>FMN</name>
        <dbReference type="ChEBI" id="CHEBI:58210"/>
    </cofactor>
</comment>
<dbReference type="RefSeq" id="WP_219964271.1">
    <property type="nucleotide sequence ID" value="NZ_JAGFNZ010000001.1"/>
</dbReference>
<dbReference type="Gene3D" id="3.20.20.70">
    <property type="entry name" value="Aldolase class I"/>
    <property type="match status" value="1"/>
</dbReference>
<evidence type="ECO:0000259" key="10">
    <source>
        <dbReference type="Pfam" id="PF00724"/>
    </source>
</evidence>
<dbReference type="PRINTS" id="PR00368">
    <property type="entry name" value="FADPNR"/>
</dbReference>
<keyword evidence="8" id="KW-0408">Iron</keyword>
<name>A0ABS7DLD5_9FIRM</name>
<reference evidence="12 13" key="1">
    <citation type="submission" date="2021-03" db="EMBL/GenBank/DDBJ databases">
        <title>Caproiciproducens sp. nov. isolated from feces of cow.</title>
        <authorList>
            <person name="Choi J.-Y."/>
        </authorList>
    </citation>
    <scope>NUCLEOTIDE SEQUENCE [LARGE SCALE GENOMIC DNA]</scope>
    <source>
        <strain evidence="12 13">AGMB10547</strain>
    </source>
</reference>
<accession>A0ABS7DLD5</accession>
<dbReference type="Gene3D" id="3.40.50.720">
    <property type="entry name" value="NAD(P)-binding Rossmann-like Domain"/>
    <property type="match status" value="1"/>
</dbReference>
<organism evidence="12 13">
    <name type="scientific">Caproiciproducens faecalis</name>
    <dbReference type="NCBI Taxonomy" id="2820301"/>
    <lineage>
        <taxon>Bacteria</taxon>
        <taxon>Bacillati</taxon>
        <taxon>Bacillota</taxon>
        <taxon>Clostridia</taxon>
        <taxon>Eubacteriales</taxon>
        <taxon>Acutalibacteraceae</taxon>
        <taxon>Caproiciproducens</taxon>
    </lineage>
</organism>
<evidence type="ECO:0000259" key="11">
    <source>
        <dbReference type="Pfam" id="PF07992"/>
    </source>
</evidence>
<evidence type="ECO:0000256" key="7">
    <source>
        <dbReference type="ARBA" id="ARBA00023002"/>
    </source>
</evidence>
<dbReference type="InterPro" id="IPR001155">
    <property type="entry name" value="OxRdtase_FMN_N"/>
</dbReference>
<dbReference type="CDD" id="cd02803">
    <property type="entry name" value="OYE_like_FMN_family"/>
    <property type="match status" value="1"/>
</dbReference>
<dbReference type="Proteomes" id="UP000719942">
    <property type="component" value="Unassembled WGS sequence"/>
</dbReference>
<dbReference type="InterPro" id="IPR036188">
    <property type="entry name" value="FAD/NAD-bd_sf"/>
</dbReference>
<evidence type="ECO:0000256" key="6">
    <source>
        <dbReference type="ARBA" id="ARBA00022723"/>
    </source>
</evidence>
<feature type="domain" description="NADH:flavin oxidoreductase/NADH oxidase N-terminal" evidence="10">
    <location>
        <begin position="7"/>
        <end position="336"/>
    </location>
</feature>
<dbReference type="EMBL" id="JAGFNZ010000001">
    <property type="protein sequence ID" value="MBW7571892.1"/>
    <property type="molecule type" value="Genomic_DNA"/>
</dbReference>
<sequence>MKAYKHLFKPIRVGRLTYKNRILLSPQNPHISPNGDMMSTEFIEFYRKFAQGGAAQITIGCTPVNRDPLDAVRGGFMLRLGSDSSHIALARFADMAHMYGCKAAVEVFAVAKGEIKAYSDRGDKGKNAVEIMPSDMSVNEIERIAEDFATAAERCVKAGVDTIVYHGAHGQISAAFFSKAFNDRDDEFGTQTLENRARFTDLVLDAIRAKVGNRLNIEYRISLEDMVPNSPTFDELVWFVRHIQDRIDVIHVSKGLHNVHRLAPYMFQPLYFEHGINLDNAAKLKAQVDIPVCAVGSVTIDQAEEAIASGKLDFVAMARGLYADPDLPRKAMTGQADRIRPCVRCNQCINNTHTYLLPTCCSVNAENAREVIFSQIPAPAGRRKVAVVGGGPGGMEAARVAAKRGHEVTLYEKADHLGGAFEIASMASFKRDNRSYIDWSSRDILSTPGIRVLLNTEATAEILKAGGYDVVIVANGSNPIYPSALRDKQNVCWVGDVELGHVSLGDRVVIAGAGLSGCETAWLLAEEGKKVSIIDMQPRSLIGAGGSTMNMSALMEKLDELHVELLCETKLEDVQDDGIVVSTKAGSRKLLCDNVVLALGLVPDTALGEQLYRELDCQVVMVGDCMTRMGTLKNAVSTGHMAGYNIF</sequence>
<evidence type="ECO:0000256" key="8">
    <source>
        <dbReference type="ARBA" id="ARBA00023004"/>
    </source>
</evidence>
<keyword evidence="4" id="KW-0285">Flavoprotein</keyword>
<comment type="caution">
    <text evidence="12">The sequence shown here is derived from an EMBL/GenBank/DDBJ whole genome shotgun (WGS) entry which is preliminary data.</text>
</comment>
<proteinExistence type="inferred from homology"/>
<keyword evidence="13" id="KW-1185">Reference proteome</keyword>
<gene>
    <name evidence="12" type="ORF">J5W02_03620</name>
</gene>
<evidence type="ECO:0000313" key="13">
    <source>
        <dbReference type="Proteomes" id="UP000719942"/>
    </source>
</evidence>
<evidence type="ECO:0000256" key="5">
    <source>
        <dbReference type="ARBA" id="ARBA00022643"/>
    </source>
</evidence>
<dbReference type="Pfam" id="PF00724">
    <property type="entry name" value="Oxidored_FMN"/>
    <property type="match status" value="1"/>
</dbReference>
<evidence type="ECO:0000256" key="4">
    <source>
        <dbReference type="ARBA" id="ARBA00022630"/>
    </source>
</evidence>
<comment type="similarity">
    <text evidence="3">In the N-terminal section; belongs to the NADH:flavin oxidoreductase/NADH oxidase family.</text>
</comment>
<dbReference type="InterPro" id="IPR023753">
    <property type="entry name" value="FAD/NAD-binding_dom"/>
</dbReference>
<evidence type="ECO:0000256" key="2">
    <source>
        <dbReference type="ARBA" id="ARBA00001966"/>
    </source>
</evidence>
<comment type="cofactor">
    <cofactor evidence="2">
        <name>[4Fe-4S] cluster</name>
        <dbReference type="ChEBI" id="CHEBI:49883"/>
    </cofactor>
</comment>
<dbReference type="InterPro" id="IPR051793">
    <property type="entry name" value="NADH:flavin_oxidoreductase"/>
</dbReference>
<evidence type="ECO:0000256" key="1">
    <source>
        <dbReference type="ARBA" id="ARBA00001917"/>
    </source>
</evidence>
<evidence type="ECO:0000256" key="9">
    <source>
        <dbReference type="ARBA" id="ARBA00023014"/>
    </source>
</evidence>
<keyword evidence="6" id="KW-0479">Metal-binding</keyword>
<dbReference type="InterPro" id="IPR013785">
    <property type="entry name" value="Aldolase_TIM"/>
</dbReference>
<evidence type="ECO:0000313" key="12">
    <source>
        <dbReference type="EMBL" id="MBW7571892.1"/>
    </source>
</evidence>
<dbReference type="Gene3D" id="3.50.50.60">
    <property type="entry name" value="FAD/NAD(P)-binding domain"/>
    <property type="match status" value="1"/>
</dbReference>
<evidence type="ECO:0000256" key="3">
    <source>
        <dbReference type="ARBA" id="ARBA00011048"/>
    </source>
</evidence>
<feature type="domain" description="FAD/NAD(P)-binding" evidence="11">
    <location>
        <begin position="384"/>
        <end position="615"/>
    </location>
</feature>